<dbReference type="InterPro" id="IPR024624">
    <property type="entry name" value="Pyridox_Oxase_Alr4036_FMN-bd"/>
</dbReference>
<feature type="non-terminal residue" evidence="2">
    <location>
        <position position="1"/>
    </location>
</feature>
<dbReference type="InterPro" id="IPR012349">
    <property type="entry name" value="Split_barrel_FMN-bd"/>
</dbReference>
<evidence type="ECO:0000313" key="3">
    <source>
        <dbReference type="Proteomes" id="UP001212841"/>
    </source>
</evidence>
<dbReference type="Gene3D" id="2.30.110.10">
    <property type="entry name" value="Electron Transport, Fmn-binding Protein, Chain A"/>
    <property type="match status" value="1"/>
</dbReference>
<dbReference type="GO" id="GO:0010181">
    <property type="term" value="F:FMN binding"/>
    <property type="evidence" value="ECO:0007669"/>
    <property type="project" value="InterPro"/>
</dbReference>
<dbReference type="PANTHER" id="PTHR28243">
    <property type="entry name" value="AGL049CP"/>
    <property type="match status" value="1"/>
</dbReference>
<evidence type="ECO:0000259" key="1">
    <source>
        <dbReference type="Pfam" id="PF12766"/>
    </source>
</evidence>
<accession>A0AAD5S0F4</accession>
<proteinExistence type="predicted"/>
<organism evidence="2 3">
    <name type="scientific">Rhizophlyctis rosea</name>
    <dbReference type="NCBI Taxonomy" id="64517"/>
    <lineage>
        <taxon>Eukaryota</taxon>
        <taxon>Fungi</taxon>
        <taxon>Fungi incertae sedis</taxon>
        <taxon>Chytridiomycota</taxon>
        <taxon>Chytridiomycota incertae sedis</taxon>
        <taxon>Chytridiomycetes</taxon>
        <taxon>Rhizophlyctidales</taxon>
        <taxon>Rhizophlyctidaceae</taxon>
        <taxon>Rhizophlyctis</taxon>
    </lineage>
</organism>
<dbReference type="Pfam" id="PF12766">
    <property type="entry name" value="Pyridox_oxase_2"/>
    <property type="match status" value="1"/>
</dbReference>
<dbReference type="SUPFAM" id="SSF50475">
    <property type="entry name" value="FMN-binding split barrel"/>
    <property type="match status" value="1"/>
</dbReference>
<sequence>MTTPWKSILQESLSASTSKTAKWPQLATVTPQNTPRVRTLAFRGFLSEQIPDADPETGSILIFTTDARSAKVTEIQGNNAGELC</sequence>
<dbReference type="PANTHER" id="PTHR28243:SF1">
    <property type="entry name" value="PYRIDOXAMINE 5'-PHOSPHATE OXIDASE ALR4036 FAMILY FMN-BINDING DOMAIN-CONTAINING PROTEIN"/>
    <property type="match status" value="1"/>
</dbReference>
<dbReference type="EMBL" id="JADGJD010002581">
    <property type="protein sequence ID" value="KAJ3031155.1"/>
    <property type="molecule type" value="Genomic_DNA"/>
</dbReference>
<dbReference type="AlphaFoldDB" id="A0AAD5S0F4"/>
<comment type="caution">
    <text evidence="2">The sequence shown here is derived from an EMBL/GenBank/DDBJ whole genome shotgun (WGS) entry which is preliminary data.</text>
</comment>
<reference evidence="2" key="1">
    <citation type="submission" date="2020-05" db="EMBL/GenBank/DDBJ databases">
        <title>Phylogenomic resolution of chytrid fungi.</title>
        <authorList>
            <person name="Stajich J.E."/>
            <person name="Amses K."/>
            <person name="Simmons R."/>
            <person name="Seto K."/>
            <person name="Myers J."/>
            <person name="Bonds A."/>
            <person name="Quandt C.A."/>
            <person name="Barry K."/>
            <person name="Liu P."/>
            <person name="Grigoriev I."/>
            <person name="Longcore J.E."/>
            <person name="James T.Y."/>
        </authorList>
    </citation>
    <scope>NUCLEOTIDE SEQUENCE</scope>
    <source>
        <strain evidence="2">JEL0318</strain>
    </source>
</reference>
<evidence type="ECO:0000313" key="2">
    <source>
        <dbReference type="EMBL" id="KAJ3031155.1"/>
    </source>
</evidence>
<name>A0AAD5S0F4_9FUNG</name>
<feature type="domain" description="Pyridoxamine 5'-phosphate oxidase Alr4036 family FMN-binding" evidence="1">
    <location>
        <begin position="3"/>
        <end position="84"/>
    </location>
</feature>
<gene>
    <name evidence="2" type="ORF">HK097_005502</name>
</gene>
<keyword evidence="3" id="KW-1185">Reference proteome</keyword>
<protein>
    <recommendedName>
        <fullName evidence="1">Pyridoxamine 5'-phosphate oxidase Alr4036 family FMN-binding domain-containing protein</fullName>
    </recommendedName>
</protein>
<dbReference type="Proteomes" id="UP001212841">
    <property type="component" value="Unassembled WGS sequence"/>
</dbReference>